<evidence type="ECO:0000313" key="5">
    <source>
        <dbReference type="Proteomes" id="UP001201262"/>
    </source>
</evidence>
<dbReference type="Gene3D" id="3.40.50.720">
    <property type="entry name" value="NAD(P)-binding Rossmann-like Domain"/>
    <property type="match status" value="1"/>
</dbReference>
<evidence type="ECO:0000259" key="3">
    <source>
        <dbReference type="Pfam" id="PF05368"/>
    </source>
</evidence>
<evidence type="ECO:0000256" key="2">
    <source>
        <dbReference type="ARBA" id="ARBA00023002"/>
    </source>
</evidence>
<dbReference type="Gene3D" id="3.90.25.10">
    <property type="entry name" value="UDP-galactose 4-epimerase, domain 1"/>
    <property type="match status" value="1"/>
</dbReference>
<organism evidence="4 5">
    <name type="scientific">Talaromyces proteolyticus</name>
    <dbReference type="NCBI Taxonomy" id="1131652"/>
    <lineage>
        <taxon>Eukaryota</taxon>
        <taxon>Fungi</taxon>
        <taxon>Dikarya</taxon>
        <taxon>Ascomycota</taxon>
        <taxon>Pezizomycotina</taxon>
        <taxon>Eurotiomycetes</taxon>
        <taxon>Eurotiomycetidae</taxon>
        <taxon>Eurotiales</taxon>
        <taxon>Trichocomaceae</taxon>
        <taxon>Talaromyces</taxon>
        <taxon>Talaromyces sect. Bacilispori</taxon>
    </lineage>
</organism>
<evidence type="ECO:0000313" key="4">
    <source>
        <dbReference type="EMBL" id="KAH8698772.1"/>
    </source>
</evidence>
<dbReference type="PANTHER" id="PTHR47706">
    <property type="entry name" value="NMRA-LIKE FAMILY PROTEIN"/>
    <property type="match status" value="1"/>
</dbReference>
<dbReference type="InterPro" id="IPR045312">
    <property type="entry name" value="PCBER-like"/>
</dbReference>
<dbReference type="InterPro" id="IPR036291">
    <property type="entry name" value="NAD(P)-bd_dom_sf"/>
</dbReference>
<comment type="caution">
    <text evidence="4">The sequence shown here is derived from an EMBL/GenBank/DDBJ whole genome shotgun (WGS) entry which is preliminary data.</text>
</comment>
<dbReference type="EMBL" id="JAJTJA010000005">
    <property type="protein sequence ID" value="KAH8698772.1"/>
    <property type="molecule type" value="Genomic_DNA"/>
</dbReference>
<protein>
    <submittedName>
        <fullName evidence="4">Isoflavone reductase family protein</fullName>
    </submittedName>
</protein>
<dbReference type="InterPro" id="IPR008030">
    <property type="entry name" value="NmrA-like"/>
</dbReference>
<sequence length="308" mass="33773">MAPVKDILVIGAGELGDQVLRFLAKDPRRQEANVSVLLRPASIDSTSAEKKNKLDGFHKLGIQVVPADVVQDSEQDLAAIFSRYDTVISCMGFVSGKGTQVKLTQAVLSARTSRFIPWQFGVDYDIIGRGSAQDLFDEQLDVRDLLRAQKKTSWAIISTGMFTSFLFEPFFGVVDTKEGTVCALGSWENRVTLTTPEDIGRITAELVLTEAKENTFSNKPIFIGGDTISYGDLAELVEKVTGKSVKRSVLTVEAAQEALAKDPTNHLLKYQIVFGQGRGVAWNLTETWNIQKNIPLTTAAEWAATNLV</sequence>
<dbReference type="RefSeq" id="XP_046073236.1">
    <property type="nucleotide sequence ID" value="XM_046215917.1"/>
</dbReference>
<dbReference type="Proteomes" id="UP001201262">
    <property type="component" value="Unassembled WGS sequence"/>
</dbReference>
<dbReference type="GO" id="GO:0016491">
    <property type="term" value="F:oxidoreductase activity"/>
    <property type="evidence" value="ECO:0007669"/>
    <property type="project" value="UniProtKB-KW"/>
</dbReference>
<dbReference type="PANTHER" id="PTHR47706:SF6">
    <property type="entry name" value="NMRA-LIKE FAMILY PROTEIN (AFU_ORTHOLOGUE AFUA_6G00280)"/>
    <property type="match status" value="1"/>
</dbReference>
<dbReference type="SUPFAM" id="SSF51735">
    <property type="entry name" value="NAD(P)-binding Rossmann-fold domains"/>
    <property type="match status" value="1"/>
</dbReference>
<accession>A0AAD4PX01</accession>
<evidence type="ECO:0000256" key="1">
    <source>
        <dbReference type="ARBA" id="ARBA00022857"/>
    </source>
</evidence>
<feature type="domain" description="NmrA-like" evidence="3">
    <location>
        <begin position="5"/>
        <end position="269"/>
    </location>
</feature>
<reference evidence="4" key="1">
    <citation type="submission" date="2021-12" db="EMBL/GenBank/DDBJ databases">
        <title>Convergent genome expansion in fungi linked to evolution of root-endophyte symbiosis.</title>
        <authorList>
            <consortium name="DOE Joint Genome Institute"/>
            <person name="Ke Y.-H."/>
            <person name="Bonito G."/>
            <person name="Liao H.-L."/>
            <person name="Looney B."/>
            <person name="Rojas-Flechas A."/>
            <person name="Nash J."/>
            <person name="Hameed K."/>
            <person name="Schadt C."/>
            <person name="Martin F."/>
            <person name="Crous P.W."/>
            <person name="Miettinen O."/>
            <person name="Magnuson J.K."/>
            <person name="Labbe J."/>
            <person name="Jacobson D."/>
            <person name="Doktycz M.J."/>
            <person name="Veneault-Fourrey C."/>
            <person name="Kuo A."/>
            <person name="Mondo S."/>
            <person name="Calhoun S."/>
            <person name="Riley R."/>
            <person name="Ohm R."/>
            <person name="LaButti K."/>
            <person name="Andreopoulos B."/>
            <person name="Pangilinan J."/>
            <person name="Nolan M."/>
            <person name="Tritt A."/>
            <person name="Clum A."/>
            <person name="Lipzen A."/>
            <person name="Daum C."/>
            <person name="Barry K."/>
            <person name="Grigoriev I.V."/>
            <person name="Vilgalys R."/>
        </authorList>
    </citation>
    <scope>NUCLEOTIDE SEQUENCE</scope>
    <source>
        <strain evidence="4">PMI_201</strain>
    </source>
</reference>
<keyword evidence="1" id="KW-0521">NADP</keyword>
<dbReference type="AlphaFoldDB" id="A0AAD4PX01"/>
<gene>
    <name evidence="4" type="ORF">BGW36DRAFT_376714</name>
</gene>
<dbReference type="GeneID" id="70246204"/>
<proteinExistence type="predicted"/>
<dbReference type="Pfam" id="PF05368">
    <property type="entry name" value="NmrA"/>
    <property type="match status" value="1"/>
</dbReference>
<dbReference type="CDD" id="cd05259">
    <property type="entry name" value="PCBER_SDR_a"/>
    <property type="match status" value="1"/>
</dbReference>
<dbReference type="InterPro" id="IPR051609">
    <property type="entry name" value="NmrA/Isoflavone_reductase-like"/>
</dbReference>
<keyword evidence="2" id="KW-0560">Oxidoreductase</keyword>
<name>A0AAD4PX01_9EURO</name>
<keyword evidence="5" id="KW-1185">Reference proteome</keyword>